<reference evidence="2" key="1">
    <citation type="submission" date="2018-11" db="EMBL/GenBank/DDBJ databases">
        <authorList>
            <person name="Grassa J C."/>
        </authorList>
    </citation>
    <scope>NUCLEOTIDE SEQUENCE [LARGE SCALE GENOMIC DNA]</scope>
</reference>
<sequence length="191" mass="20219">MEDLRLESLSQSRSGTGSEPAFCSRFGYGLGPGPSLGPGLRHVHDLIPGSWSRSDPCRGSLFDLGLGFGSQFRSSLGTKTVVQFKVKVRVGGRVLVLDPSIEAQVSDPVRGPSLSLGPCLGSGPGLSPSLSLGPRFQVRSQVSSPNLGPVTALGPSLGLNPRSQVLVLFLVTVQVLVQVWVRVWVLFQSQD</sequence>
<dbReference type="EnsemblPlants" id="evm.model.09.1231">
    <property type="protein sequence ID" value="cds.evm.model.09.1231"/>
    <property type="gene ID" value="evm.TU.09.1231"/>
</dbReference>
<organism evidence="2 3">
    <name type="scientific">Cannabis sativa</name>
    <name type="common">Hemp</name>
    <name type="synonym">Marijuana</name>
    <dbReference type="NCBI Taxonomy" id="3483"/>
    <lineage>
        <taxon>Eukaryota</taxon>
        <taxon>Viridiplantae</taxon>
        <taxon>Streptophyta</taxon>
        <taxon>Embryophyta</taxon>
        <taxon>Tracheophyta</taxon>
        <taxon>Spermatophyta</taxon>
        <taxon>Magnoliopsida</taxon>
        <taxon>eudicotyledons</taxon>
        <taxon>Gunneridae</taxon>
        <taxon>Pentapetalae</taxon>
        <taxon>rosids</taxon>
        <taxon>fabids</taxon>
        <taxon>Rosales</taxon>
        <taxon>Cannabaceae</taxon>
        <taxon>Cannabis</taxon>
    </lineage>
</organism>
<reference evidence="2" key="2">
    <citation type="submission" date="2021-03" db="UniProtKB">
        <authorList>
            <consortium name="EnsemblPlants"/>
        </authorList>
    </citation>
    <scope>IDENTIFICATION</scope>
</reference>
<evidence type="ECO:0000313" key="2">
    <source>
        <dbReference type="EnsemblPlants" id="cds.evm.model.09.1231"/>
    </source>
</evidence>
<keyword evidence="3" id="KW-1185">Reference proteome</keyword>
<dbReference type="EMBL" id="UZAU01000760">
    <property type="status" value="NOT_ANNOTATED_CDS"/>
    <property type="molecule type" value="Genomic_DNA"/>
</dbReference>
<feature type="transmembrane region" description="Helical" evidence="1">
    <location>
        <begin position="165"/>
        <end position="187"/>
    </location>
</feature>
<keyword evidence="1" id="KW-0472">Membrane</keyword>
<protein>
    <submittedName>
        <fullName evidence="2">Uncharacterized protein</fullName>
    </submittedName>
</protein>
<dbReference type="Gramene" id="evm.model.09.1231">
    <property type="protein sequence ID" value="cds.evm.model.09.1231"/>
    <property type="gene ID" value="evm.TU.09.1231"/>
</dbReference>
<evidence type="ECO:0000313" key="3">
    <source>
        <dbReference type="Proteomes" id="UP000596661"/>
    </source>
</evidence>
<keyword evidence="1" id="KW-1133">Transmembrane helix</keyword>
<proteinExistence type="predicted"/>
<keyword evidence="1" id="KW-0812">Transmembrane</keyword>
<accession>A0A803QDS7</accession>
<dbReference type="AlphaFoldDB" id="A0A803QDS7"/>
<dbReference type="Proteomes" id="UP000596661">
    <property type="component" value="Chromosome 9"/>
</dbReference>
<evidence type="ECO:0000256" key="1">
    <source>
        <dbReference type="SAM" id="Phobius"/>
    </source>
</evidence>
<name>A0A803QDS7_CANSA</name>